<evidence type="ECO:0000256" key="1">
    <source>
        <dbReference type="ARBA" id="ARBA00000971"/>
    </source>
</evidence>
<keyword evidence="12" id="KW-0599">Photoprotein</keyword>
<sequence>MDTFHCILHFILLFSFVLCDTEESPVEQDDEGDSVEQAGVLDPEVRESLRYSKHEDQFDTAHIKTGKDEILPFIEYLYVPKNCKRKSANNDLMVVHYTGWLAKSGRKFDSTIDVRRRYVPFEFVIGTGYVIRGWEKGLLEMCPGEKRRITVPPEIGYGSKGLRGMIPPNSTLVFVVDLLDLRRAAPNYAPMDLFTSLDRNNDKVLSRDEIAHYVRYQAKTYRNKNAPPPSEEEHEKIVDDIMSKEDLNGDGHIQHSEFSGSKLHHNEL</sequence>
<dbReference type="Proteomes" id="UP001652625">
    <property type="component" value="Chromosome 04"/>
</dbReference>
<feature type="compositionally biased region" description="Basic and acidic residues" evidence="14">
    <location>
        <begin position="246"/>
        <end position="255"/>
    </location>
</feature>
<name>A0ABM4BSD4_HYDVU</name>
<dbReference type="Gene3D" id="1.10.238.10">
    <property type="entry name" value="EF-hand"/>
    <property type="match status" value="1"/>
</dbReference>
<keyword evidence="11 13" id="KW-0413">Isomerase</keyword>
<accession>A0ABM4BSD4</accession>
<evidence type="ECO:0000256" key="13">
    <source>
        <dbReference type="PROSITE-ProRule" id="PRU00277"/>
    </source>
</evidence>
<keyword evidence="4 15" id="KW-0732">Signal</keyword>
<evidence type="ECO:0000256" key="3">
    <source>
        <dbReference type="ARBA" id="ARBA00013194"/>
    </source>
</evidence>
<evidence type="ECO:0000256" key="5">
    <source>
        <dbReference type="ARBA" id="ARBA00022737"/>
    </source>
</evidence>
<dbReference type="RefSeq" id="XP_065652065.1">
    <property type="nucleotide sequence ID" value="XM_065795993.1"/>
</dbReference>
<evidence type="ECO:0000256" key="7">
    <source>
        <dbReference type="ARBA" id="ARBA00022837"/>
    </source>
</evidence>
<evidence type="ECO:0000313" key="18">
    <source>
        <dbReference type="RefSeq" id="XP_065652065.1"/>
    </source>
</evidence>
<proteinExistence type="inferred from homology"/>
<keyword evidence="9" id="KW-0325">Glycoprotein</keyword>
<evidence type="ECO:0000256" key="2">
    <source>
        <dbReference type="ARBA" id="ARBA00007828"/>
    </source>
</evidence>
<dbReference type="InterPro" id="IPR052273">
    <property type="entry name" value="PPIase_FKBP"/>
</dbReference>
<evidence type="ECO:0000256" key="8">
    <source>
        <dbReference type="ARBA" id="ARBA00023110"/>
    </source>
</evidence>
<dbReference type="GO" id="GO:0016853">
    <property type="term" value="F:isomerase activity"/>
    <property type="evidence" value="ECO:0007669"/>
    <property type="project" value="UniProtKB-KW"/>
</dbReference>
<organism evidence="17 18">
    <name type="scientific">Hydra vulgaris</name>
    <name type="common">Hydra</name>
    <name type="synonym">Hydra attenuata</name>
    <dbReference type="NCBI Taxonomy" id="6087"/>
    <lineage>
        <taxon>Eukaryota</taxon>
        <taxon>Metazoa</taxon>
        <taxon>Cnidaria</taxon>
        <taxon>Hydrozoa</taxon>
        <taxon>Hydroidolina</taxon>
        <taxon>Anthoathecata</taxon>
        <taxon>Aplanulata</taxon>
        <taxon>Hydridae</taxon>
        <taxon>Hydra</taxon>
    </lineage>
</organism>
<dbReference type="Pfam" id="PF00254">
    <property type="entry name" value="FKBP_C"/>
    <property type="match status" value="1"/>
</dbReference>
<protein>
    <recommendedName>
        <fullName evidence="3 13">peptidylprolyl isomerase</fullName>
        <ecNumber evidence="3 13">5.2.1.8</ecNumber>
    </recommendedName>
</protein>
<evidence type="ECO:0000256" key="15">
    <source>
        <dbReference type="SAM" id="SignalP"/>
    </source>
</evidence>
<dbReference type="PANTHER" id="PTHR46222:SF3">
    <property type="entry name" value="PEPTIDYLPROLYL ISOMERASE"/>
    <property type="match status" value="1"/>
</dbReference>
<dbReference type="EC" id="5.2.1.8" evidence="3 13"/>
<feature type="chain" id="PRO_5047006757" description="peptidylprolyl isomerase" evidence="15">
    <location>
        <begin position="20"/>
        <end position="268"/>
    </location>
</feature>
<comment type="catalytic activity">
    <reaction evidence="1 13">
        <text>[protein]-peptidylproline (omega=180) = [protein]-peptidylproline (omega=0)</text>
        <dbReference type="Rhea" id="RHEA:16237"/>
        <dbReference type="Rhea" id="RHEA-COMP:10747"/>
        <dbReference type="Rhea" id="RHEA-COMP:10748"/>
        <dbReference type="ChEBI" id="CHEBI:83833"/>
        <dbReference type="ChEBI" id="CHEBI:83834"/>
        <dbReference type="EC" id="5.2.1.8"/>
    </reaction>
</comment>
<evidence type="ECO:0000313" key="17">
    <source>
        <dbReference type="Proteomes" id="UP001652625"/>
    </source>
</evidence>
<comment type="similarity">
    <text evidence="2">Belongs to the aequorin family.</text>
</comment>
<keyword evidence="17" id="KW-1185">Reference proteome</keyword>
<keyword evidence="8 13" id="KW-0697">Rotamase</keyword>
<reference evidence="18" key="1">
    <citation type="submission" date="2025-08" db="UniProtKB">
        <authorList>
            <consortium name="RefSeq"/>
        </authorList>
    </citation>
    <scope>IDENTIFICATION</scope>
</reference>
<dbReference type="PROSITE" id="PS00018">
    <property type="entry name" value="EF_HAND_1"/>
    <property type="match status" value="2"/>
</dbReference>
<dbReference type="SUPFAM" id="SSF54534">
    <property type="entry name" value="FKBP-like"/>
    <property type="match status" value="1"/>
</dbReference>
<evidence type="ECO:0000256" key="6">
    <source>
        <dbReference type="ARBA" id="ARBA00022824"/>
    </source>
</evidence>
<keyword evidence="7" id="KW-0106">Calcium</keyword>
<dbReference type="InterPro" id="IPR046357">
    <property type="entry name" value="PPIase_dom_sf"/>
</dbReference>
<dbReference type="InterPro" id="IPR011992">
    <property type="entry name" value="EF-hand-dom_pair"/>
</dbReference>
<dbReference type="SUPFAM" id="SSF47473">
    <property type="entry name" value="EF-hand"/>
    <property type="match status" value="1"/>
</dbReference>
<dbReference type="InterPro" id="IPR002048">
    <property type="entry name" value="EF_hand_dom"/>
</dbReference>
<dbReference type="PANTHER" id="PTHR46222">
    <property type="entry name" value="PEPTIDYL-PROLYL CIS-TRANS ISOMERASE FKBP7/14"/>
    <property type="match status" value="1"/>
</dbReference>
<evidence type="ECO:0000256" key="9">
    <source>
        <dbReference type="ARBA" id="ARBA00023180"/>
    </source>
</evidence>
<dbReference type="PROSITE" id="PS50059">
    <property type="entry name" value="FKBP_PPIASE"/>
    <property type="match status" value="1"/>
</dbReference>
<keyword evidence="5" id="KW-0677">Repeat</keyword>
<evidence type="ECO:0000256" key="11">
    <source>
        <dbReference type="ARBA" id="ARBA00023235"/>
    </source>
</evidence>
<evidence type="ECO:0000256" key="10">
    <source>
        <dbReference type="ARBA" id="ARBA00023223"/>
    </source>
</evidence>
<gene>
    <name evidence="18" type="primary">LOC100213335</name>
</gene>
<evidence type="ECO:0000256" key="4">
    <source>
        <dbReference type="ARBA" id="ARBA00022729"/>
    </source>
</evidence>
<dbReference type="InterPro" id="IPR001179">
    <property type="entry name" value="PPIase_FKBP_dom"/>
</dbReference>
<keyword evidence="6" id="KW-0256">Endoplasmic reticulum</keyword>
<dbReference type="GeneID" id="100213335"/>
<feature type="region of interest" description="Disordered" evidence="14">
    <location>
        <begin position="246"/>
        <end position="268"/>
    </location>
</feature>
<dbReference type="Pfam" id="PF13499">
    <property type="entry name" value="EF-hand_7"/>
    <property type="match status" value="1"/>
</dbReference>
<keyword evidence="10" id="KW-0455">Luminescence</keyword>
<evidence type="ECO:0000256" key="14">
    <source>
        <dbReference type="SAM" id="MobiDB-lite"/>
    </source>
</evidence>
<feature type="domain" description="PPIase FKBP-type" evidence="16">
    <location>
        <begin position="90"/>
        <end position="182"/>
    </location>
</feature>
<evidence type="ECO:0000256" key="12">
    <source>
        <dbReference type="ARBA" id="ARBA00023262"/>
    </source>
</evidence>
<dbReference type="InterPro" id="IPR018247">
    <property type="entry name" value="EF_Hand_1_Ca_BS"/>
</dbReference>
<dbReference type="Gene3D" id="3.10.50.40">
    <property type="match status" value="1"/>
</dbReference>
<feature type="signal peptide" evidence="15">
    <location>
        <begin position="1"/>
        <end position="19"/>
    </location>
</feature>
<evidence type="ECO:0000259" key="16">
    <source>
        <dbReference type="PROSITE" id="PS50059"/>
    </source>
</evidence>